<keyword evidence="5 9" id="KW-0521">NADP</keyword>
<dbReference type="HAMAP" id="MF_01971">
    <property type="entry name" value="Kynurenine_monooxygenase"/>
    <property type="match status" value="1"/>
</dbReference>
<comment type="cofactor">
    <cofactor evidence="1 9">
        <name>FAD</name>
        <dbReference type="ChEBI" id="CHEBI:57692"/>
    </cofactor>
</comment>
<dbReference type="EMBL" id="BAABJX010000042">
    <property type="protein sequence ID" value="GAA4841050.1"/>
    <property type="molecule type" value="Genomic_DNA"/>
</dbReference>
<evidence type="ECO:0000313" key="12">
    <source>
        <dbReference type="Proteomes" id="UP001500298"/>
    </source>
</evidence>
<keyword evidence="6 9" id="KW-0560">Oxidoreductase</keyword>
<proteinExistence type="inferred from homology"/>
<dbReference type="PANTHER" id="PTHR46028">
    <property type="entry name" value="KYNURENINE 3-MONOOXYGENASE"/>
    <property type="match status" value="1"/>
</dbReference>
<dbReference type="PANTHER" id="PTHR46028:SF2">
    <property type="entry name" value="KYNURENINE 3-MONOOXYGENASE"/>
    <property type="match status" value="1"/>
</dbReference>
<evidence type="ECO:0000256" key="1">
    <source>
        <dbReference type="ARBA" id="ARBA00001974"/>
    </source>
</evidence>
<evidence type="ECO:0000256" key="6">
    <source>
        <dbReference type="ARBA" id="ARBA00023002"/>
    </source>
</evidence>
<evidence type="ECO:0000259" key="10">
    <source>
        <dbReference type="Pfam" id="PF01494"/>
    </source>
</evidence>
<keyword evidence="3 9" id="KW-0662">Pyridine nucleotide biosynthesis</keyword>
<comment type="similarity">
    <text evidence="9">Belongs to the aromatic-ring hydroxylase family. KMO subfamily.</text>
</comment>
<keyword evidence="4 9" id="KW-0274">FAD</keyword>
<dbReference type="Pfam" id="PF01494">
    <property type="entry name" value="FAD_binding_3"/>
    <property type="match status" value="1"/>
</dbReference>
<dbReference type="SUPFAM" id="SSF51905">
    <property type="entry name" value="FAD/NAD(P)-binding domain"/>
    <property type="match status" value="1"/>
</dbReference>
<evidence type="ECO:0000256" key="2">
    <source>
        <dbReference type="ARBA" id="ARBA00022630"/>
    </source>
</evidence>
<keyword evidence="7 9" id="KW-0503">Monooxygenase</keyword>
<feature type="domain" description="FAD-binding" evidence="10">
    <location>
        <begin position="4"/>
        <end position="349"/>
    </location>
</feature>
<evidence type="ECO:0000256" key="8">
    <source>
        <dbReference type="ARBA" id="ARBA00047818"/>
    </source>
</evidence>
<dbReference type="Proteomes" id="UP001500298">
    <property type="component" value="Unassembled WGS sequence"/>
</dbReference>
<dbReference type="PRINTS" id="PR00420">
    <property type="entry name" value="RNGMNOXGNASE"/>
</dbReference>
<dbReference type="Gene3D" id="3.50.50.60">
    <property type="entry name" value="FAD/NAD(P)-binding domain"/>
    <property type="match status" value="1"/>
</dbReference>
<evidence type="ECO:0000256" key="3">
    <source>
        <dbReference type="ARBA" id="ARBA00022642"/>
    </source>
</evidence>
<gene>
    <name evidence="9" type="primary">kmo</name>
    <name evidence="11" type="ORF">GCM10023331_27550</name>
</gene>
<evidence type="ECO:0000313" key="11">
    <source>
        <dbReference type="EMBL" id="GAA4841050.1"/>
    </source>
</evidence>
<dbReference type="RefSeq" id="WP_345372748.1">
    <property type="nucleotide sequence ID" value="NZ_BAABJX010000042.1"/>
</dbReference>
<sequence length="446" mass="50629">MNKITIIGAGLSGTLLAIMLQQKGYTVEVYERRPDMRQVNITAGRSINLALSERGLRALQKAGIGTPILQEAVPMYGRHIHLAEGGEQFQPYSGRKDECIYSISRGGLNIALMNKLEAIGGCIHFNQKCMGMDYQEQAVTFQDTKKNKTYTISTEAVIGTDGASSAIRKQMMQQAPRLRFSFSQTYLGHGYKELHIPPKTNGGFALDKNALHIWPRGGFMLIALPNKDGSFTVTLFHPFEGEEGLHALEDTGKAKTFFEREFPDALALMPTFEQDWVNNPNSSLATIKCYPWQVEGKSLLLGDAAHAIVPFYGQGMNCSFEDCLVFLESLDKYKGNWEAIFEDYQQNRKKDTDAIADLAEENFYEMRDQVANPTFILKRKLETLLEQKYPEYYSKYSLVTFNPNIPYSEAMRKGRAQDQWLLEYCETIENTENIDWSYLLKQLQIL</sequence>
<keyword evidence="12" id="KW-1185">Reference proteome</keyword>
<dbReference type="InterPro" id="IPR027545">
    <property type="entry name" value="Kynurenine_monooxygenase"/>
</dbReference>
<dbReference type="EC" id="1.14.13.9" evidence="9"/>
<comment type="function">
    <text evidence="9">Catalyzes the hydroxylation of L-kynurenine (L-Kyn) to form 3-hydroxy-L-kynurenine (L-3OHKyn). Required for synthesis of quinolinic acid.</text>
</comment>
<keyword evidence="2 9" id="KW-0285">Flavoprotein</keyword>
<evidence type="ECO:0000256" key="7">
    <source>
        <dbReference type="ARBA" id="ARBA00023033"/>
    </source>
</evidence>
<comment type="caution">
    <text evidence="11">The sequence shown here is derived from an EMBL/GenBank/DDBJ whole genome shotgun (WGS) entry which is preliminary data.</text>
</comment>
<dbReference type="InterPro" id="IPR036188">
    <property type="entry name" value="FAD/NAD-bd_sf"/>
</dbReference>
<accession>A0ABP9DKH8</accession>
<evidence type="ECO:0000256" key="5">
    <source>
        <dbReference type="ARBA" id="ARBA00022857"/>
    </source>
</evidence>
<evidence type="ECO:0000256" key="9">
    <source>
        <dbReference type="HAMAP-Rule" id="MF_01971"/>
    </source>
</evidence>
<comment type="catalytic activity">
    <reaction evidence="8 9">
        <text>L-kynurenine + NADPH + O2 + H(+) = 3-hydroxy-L-kynurenine + NADP(+) + H2O</text>
        <dbReference type="Rhea" id="RHEA:20545"/>
        <dbReference type="ChEBI" id="CHEBI:15377"/>
        <dbReference type="ChEBI" id="CHEBI:15378"/>
        <dbReference type="ChEBI" id="CHEBI:15379"/>
        <dbReference type="ChEBI" id="CHEBI:57783"/>
        <dbReference type="ChEBI" id="CHEBI:57959"/>
        <dbReference type="ChEBI" id="CHEBI:58125"/>
        <dbReference type="ChEBI" id="CHEBI:58349"/>
        <dbReference type="EC" id="1.14.13.9"/>
    </reaction>
</comment>
<name>A0ABP9DKH8_9BACT</name>
<comment type="pathway">
    <text evidence="9">Cofactor biosynthesis; NAD(+) biosynthesis; quinolinate from L-kynurenine: step 1/3.</text>
</comment>
<reference evidence="12" key="1">
    <citation type="journal article" date="2019" name="Int. J. Syst. Evol. Microbiol.">
        <title>The Global Catalogue of Microorganisms (GCM) 10K type strain sequencing project: providing services to taxonomists for standard genome sequencing and annotation.</title>
        <authorList>
            <consortium name="The Broad Institute Genomics Platform"/>
            <consortium name="The Broad Institute Genome Sequencing Center for Infectious Disease"/>
            <person name="Wu L."/>
            <person name="Ma J."/>
        </authorList>
    </citation>
    <scope>NUCLEOTIDE SEQUENCE [LARGE SCALE GENOMIC DNA]</scope>
    <source>
        <strain evidence="12">JCM 18326</strain>
    </source>
</reference>
<evidence type="ECO:0000256" key="4">
    <source>
        <dbReference type="ARBA" id="ARBA00022827"/>
    </source>
</evidence>
<dbReference type="InterPro" id="IPR002938">
    <property type="entry name" value="FAD-bd"/>
</dbReference>
<organism evidence="11 12">
    <name type="scientific">Algivirga pacifica</name>
    <dbReference type="NCBI Taxonomy" id="1162670"/>
    <lineage>
        <taxon>Bacteria</taxon>
        <taxon>Pseudomonadati</taxon>
        <taxon>Bacteroidota</taxon>
        <taxon>Cytophagia</taxon>
        <taxon>Cytophagales</taxon>
        <taxon>Flammeovirgaceae</taxon>
        <taxon>Algivirga</taxon>
    </lineage>
</organism>
<protein>
    <recommendedName>
        <fullName evidence="9">Kynurenine 3-monooxygenase</fullName>
        <ecNumber evidence="9">1.14.13.9</ecNumber>
    </recommendedName>
    <alternativeName>
        <fullName evidence="9">Kynurenine 3-hydroxylase</fullName>
    </alternativeName>
</protein>